<dbReference type="RefSeq" id="WP_012109555.1">
    <property type="nucleotide sequence ID" value="NC_009714.1"/>
</dbReference>
<accession>A7I407</accession>
<keyword evidence="1" id="KW-0812">Transmembrane</keyword>
<evidence type="ECO:0000313" key="3">
    <source>
        <dbReference type="Proteomes" id="UP000002407"/>
    </source>
</evidence>
<dbReference type="EMBL" id="CP000776">
    <property type="protein sequence ID" value="ABS51487.1"/>
    <property type="molecule type" value="Genomic_DNA"/>
</dbReference>
<dbReference type="OrthoDB" id="4960523at2"/>
<reference evidence="3" key="1">
    <citation type="submission" date="2007-07" db="EMBL/GenBank/DDBJ databases">
        <title>Complete genome sequence of Campylobacter hominis ATCC BAA-381, a commensal isolated from the human gastrointestinal tract.</title>
        <authorList>
            <person name="Fouts D.E."/>
            <person name="Mongodin E.F."/>
            <person name="Puiu D."/>
            <person name="Sebastian Y."/>
            <person name="Miller W.G."/>
            <person name="Mandrell R.E."/>
            <person name="Nelson K.E."/>
        </authorList>
    </citation>
    <scope>NUCLEOTIDE SEQUENCE [LARGE SCALE GENOMIC DNA]</scope>
    <source>
        <strain evidence="3">ATCC BAA-381 / LMG 19568 / NCTC 13146 / CH001A</strain>
    </source>
</reference>
<sequence>MDEILKLEKLRKSIIAKYKIYRILAAFSGGILSFQCILPIFFDSRKGIAFMYFLAFIGVFYIFYSVTFKNLKEKGSKEFRDKYKNMYIAPYVKKLGFKYDVWGFVNATDIITSRIFPSFSFQNGNDKISGDIDGVHFEFSDLILQDESTRNGENDEIFNWMLGRSDGYDYHVKDTLFKGIFFVADFFKRINSHTLVVSNPSSAGTEGLNKINMDNTEFNREFFVFSDDLQNAMYILSPSLMEKILLLKKQMKSDIAISFIGTKIFIRVDREYDSFEPDVDKKVITNNLDKTIKKDLNAFLDIVKILGLNTKIWIA</sequence>
<dbReference type="AlphaFoldDB" id="A7I407"/>
<organism evidence="2 3">
    <name type="scientific">Campylobacter hominis (strain ATCC BAA-381 / DSM 21671 / CCUG 45161 / LMG 19568 / NCTC 13146 / CH001A)</name>
    <dbReference type="NCBI Taxonomy" id="360107"/>
    <lineage>
        <taxon>Bacteria</taxon>
        <taxon>Pseudomonadati</taxon>
        <taxon>Campylobacterota</taxon>
        <taxon>Epsilonproteobacteria</taxon>
        <taxon>Campylobacterales</taxon>
        <taxon>Campylobacteraceae</taxon>
        <taxon>Campylobacter</taxon>
    </lineage>
</organism>
<dbReference type="Proteomes" id="UP000002407">
    <property type="component" value="Chromosome"/>
</dbReference>
<proteinExistence type="predicted"/>
<gene>
    <name evidence="2" type="ordered locus">CHAB381_1736</name>
</gene>
<dbReference type="eggNOG" id="COG0457">
    <property type="taxonomic scope" value="Bacteria"/>
</dbReference>
<evidence type="ECO:0000313" key="2">
    <source>
        <dbReference type="EMBL" id="ABS51487.1"/>
    </source>
</evidence>
<name>A7I407_CAMHC</name>
<keyword evidence="1" id="KW-0472">Membrane</keyword>
<feature type="transmembrane region" description="Helical" evidence="1">
    <location>
        <begin position="48"/>
        <end position="67"/>
    </location>
</feature>
<dbReference type="KEGG" id="cha:CHAB381_1736"/>
<keyword evidence="1" id="KW-1133">Transmembrane helix</keyword>
<keyword evidence="3" id="KW-1185">Reference proteome</keyword>
<evidence type="ECO:0000256" key="1">
    <source>
        <dbReference type="SAM" id="Phobius"/>
    </source>
</evidence>
<feature type="transmembrane region" description="Helical" evidence="1">
    <location>
        <begin position="20"/>
        <end position="42"/>
    </location>
</feature>
<protein>
    <submittedName>
        <fullName evidence="2">Putative Galanin</fullName>
    </submittedName>
</protein>
<dbReference type="STRING" id="360107.CHAB381_1736"/>
<dbReference type="Pfam" id="PF11335">
    <property type="entry name" value="DUF3137"/>
    <property type="match status" value="1"/>
</dbReference>
<dbReference type="InterPro" id="IPR021484">
    <property type="entry name" value="DUF3137"/>
</dbReference>
<dbReference type="HOGENOM" id="CLU_064247_0_0_7"/>